<dbReference type="InterPro" id="IPR040376">
    <property type="entry name" value="At4g28100-like"/>
</dbReference>
<sequence length="333" mass="35415">MEPFKRSLLLLHHRHRHLRLLLLLLLLILIFIAAAADGDPLAINTVPAVPQAQSLGNRTCKLDLSPELFGGVAGACGGALDRRRCCPVLAAWLFAAHAGAAFEARPPSSFSGPGEPDSDLPMIPDDSQRCVDSLQNSLRSRNIHLAGPNATCDAVLCFCGIRLHQIGSLSCPAAFNSSPAAARRRRAVPTAAVRDLEKNCRNSSYAGCTRCLESLDKLKSRAAGGGGRQGRMFSTDCQLMALTWLLARNRTTYIATVSAALRAIMYSSHTAAPYRCSSDQENMPLAVDSLRFDRHDGSLAGGVAATAAVFRAGPYGCAAALLSSFLLSLSVLT</sequence>
<dbReference type="Proteomes" id="UP000663760">
    <property type="component" value="Chromosome 4"/>
</dbReference>
<organism evidence="3 4">
    <name type="scientific">Spirodela intermedia</name>
    <name type="common">Intermediate duckweed</name>
    <dbReference type="NCBI Taxonomy" id="51605"/>
    <lineage>
        <taxon>Eukaryota</taxon>
        <taxon>Viridiplantae</taxon>
        <taxon>Streptophyta</taxon>
        <taxon>Embryophyta</taxon>
        <taxon>Tracheophyta</taxon>
        <taxon>Spermatophyta</taxon>
        <taxon>Magnoliopsida</taxon>
        <taxon>Liliopsida</taxon>
        <taxon>Araceae</taxon>
        <taxon>Lemnoideae</taxon>
        <taxon>Spirodela</taxon>
    </lineage>
</organism>
<reference evidence="3" key="1">
    <citation type="submission" date="2020-02" db="EMBL/GenBank/DDBJ databases">
        <authorList>
            <person name="Scholz U."/>
            <person name="Mascher M."/>
            <person name="Fiebig A."/>
        </authorList>
    </citation>
    <scope>NUCLEOTIDE SEQUENCE</scope>
</reference>
<feature type="domain" description="SPARK" evidence="2">
    <location>
        <begin position="57"/>
        <end position="225"/>
    </location>
</feature>
<evidence type="ECO:0000256" key="1">
    <source>
        <dbReference type="SAM" id="SignalP"/>
    </source>
</evidence>
<keyword evidence="1" id="KW-0732">Signal</keyword>
<evidence type="ECO:0000313" key="4">
    <source>
        <dbReference type="Proteomes" id="UP000663760"/>
    </source>
</evidence>
<evidence type="ECO:0000313" key="3">
    <source>
        <dbReference type="EMBL" id="CAA7394654.1"/>
    </source>
</evidence>
<dbReference type="EMBL" id="LR746267">
    <property type="protein sequence ID" value="CAA7394654.1"/>
    <property type="molecule type" value="Genomic_DNA"/>
</dbReference>
<accession>A0A7I8KBS7</accession>
<dbReference type="InterPro" id="IPR043891">
    <property type="entry name" value="SPARK"/>
</dbReference>
<dbReference type="Pfam" id="PF19160">
    <property type="entry name" value="SPARK"/>
    <property type="match status" value="1"/>
</dbReference>
<feature type="signal peptide" evidence="1">
    <location>
        <begin position="1"/>
        <end position="35"/>
    </location>
</feature>
<keyword evidence="4" id="KW-1185">Reference proteome</keyword>
<dbReference type="AlphaFoldDB" id="A0A7I8KBS7"/>
<evidence type="ECO:0000259" key="2">
    <source>
        <dbReference type="Pfam" id="PF19160"/>
    </source>
</evidence>
<dbReference type="PANTHER" id="PTHR34056">
    <property type="entry name" value="GPI-ANCHORED PROTEIN"/>
    <property type="match status" value="1"/>
</dbReference>
<proteinExistence type="predicted"/>
<feature type="chain" id="PRO_5029898152" description="SPARK domain-containing protein" evidence="1">
    <location>
        <begin position="36"/>
        <end position="333"/>
    </location>
</feature>
<dbReference type="OrthoDB" id="764087at2759"/>
<dbReference type="PANTHER" id="PTHR34056:SF3">
    <property type="entry name" value="OS07G0557700 PROTEIN"/>
    <property type="match status" value="1"/>
</dbReference>
<name>A0A7I8KBS7_SPIIN</name>
<protein>
    <recommendedName>
        <fullName evidence="2">SPARK domain-containing protein</fullName>
    </recommendedName>
</protein>
<gene>
    <name evidence="3" type="ORF">SI8410_04005315</name>
</gene>